<dbReference type="Pfam" id="PF13419">
    <property type="entry name" value="HAD_2"/>
    <property type="match status" value="1"/>
</dbReference>
<dbReference type="SUPFAM" id="SSF56784">
    <property type="entry name" value="HAD-like"/>
    <property type="match status" value="1"/>
</dbReference>
<dbReference type="InterPro" id="IPR006439">
    <property type="entry name" value="HAD-SF_hydro_IA"/>
</dbReference>
<dbReference type="RefSeq" id="WP_344265928.1">
    <property type="nucleotide sequence ID" value="NZ_BAAAMJ010000070.1"/>
</dbReference>
<protein>
    <submittedName>
        <fullName evidence="1">HAD family hydrolase</fullName>
    </submittedName>
</protein>
<sequence length="230" mass="24905">MRELIGNAHCVLFDFDGPICSLFASRSPESIARRLRELAAELDASALLTPALAVSADPHEVLRGIEEQQPDPDLVRRLEEALTREETAAAESARPTPHAGELLAALTAQGRKIAVVTNNSPRAVERYLRLHDLVRHVNGRVHGRTRDMALLKPHPDPLLRALRSTGTPASRALMIGDTPVDLSAARSAGVPFIGYARDTAGESALREAGARHVTRSLQRILTLTASPTFD</sequence>
<keyword evidence="2" id="KW-1185">Reference proteome</keyword>
<dbReference type="InterPro" id="IPR050155">
    <property type="entry name" value="HAD-like_hydrolase_sf"/>
</dbReference>
<comment type="caution">
    <text evidence="1">The sequence shown here is derived from an EMBL/GenBank/DDBJ whole genome shotgun (WGS) entry which is preliminary data.</text>
</comment>
<keyword evidence="1" id="KW-0378">Hydrolase</keyword>
<dbReference type="PANTHER" id="PTHR43434">
    <property type="entry name" value="PHOSPHOGLYCOLATE PHOSPHATASE"/>
    <property type="match status" value="1"/>
</dbReference>
<reference evidence="2" key="1">
    <citation type="journal article" date="2019" name="Int. J. Syst. Evol. Microbiol.">
        <title>The Global Catalogue of Microorganisms (GCM) 10K type strain sequencing project: providing services to taxonomists for standard genome sequencing and annotation.</title>
        <authorList>
            <consortium name="The Broad Institute Genomics Platform"/>
            <consortium name="The Broad Institute Genome Sequencing Center for Infectious Disease"/>
            <person name="Wu L."/>
            <person name="Ma J."/>
        </authorList>
    </citation>
    <scope>NUCLEOTIDE SEQUENCE [LARGE SCALE GENOMIC DNA]</scope>
    <source>
        <strain evidence="2">JCM 13581</strain>
    </source>
</reference>
<dbReference type="PANTHER" id="PTHR43434:SF1">
    <property type="entry name" value="PHOSPHOGLYCOLATE PHOSPHATASE"/>
    <property type="match status" value="1"/>
</dbReference>
<dbReference type="Gene3D" id="1.10.150.240">
    <property type="entry name" value="Putative phosphatase, domain 2"/>
    <property type="match status" value="1"/>
</dbReference>
<accession>A0ABP5B615</accession>
<dbReference type="NCBIfam" id="TIGR01509">
    <property type="entry name" value="HAD-SF-IA-v3"/>
    <property type="match status" value="1"/>
</dbReference>
<dbReference type="GO" id="GO:0016787">
    <property type="term" value="F:hydrolase activity"/>
    <property type="evidence" value="ECO:0007669"/>
    <property type="project" value="UniProtKB-KW"/>
</dbReference>
<evidence type="ECO:0000313" key="2">
    <source>
        <dbReference type="Proteomes" id="UP001501303"/>
    </source>
</evidence>
<dbReference type="Gene3D" id="3.40.50.1000">
    <property type="entry name" value="HAD superfamily/HAD-like"/>
    <property type="match status" value="1"/>
</dbReference>
<gene>
    <name evidence="1" type="ORF">GCM10009716_45280</name>
</gene>
<dbReference type="InterPro" id="IPR023198">
    <property type="entry name" value="PGP-like_dom2"/>
</dbReference>
<dbReference type="SFLD" id="SFLDS00003">
    <property type="entry name" value="Haloacid_Dehalogenase"/>
    <property type="match status" value="1"/>
</dbReference>
<dbReference type="SFLD" id="SFLDG01129">
    <property type="entry name" value="C1.5:_HAD__Beta-PGM__Phosphata"/>
    <property type="match status" value="1"/>
</dbReference>
<dbReference type="InterPro" id="IPR041492">
    <property type="entry name" value="HAD_2"/>
</dbReference>
<dbReference type="EMBL" id="BAAAMJ010000070">
    <property type="protein sequence ID" value="GAA1933011.1"/>
    <property type="molecule type" value="Genomic_DNA"/>
</dbReference>
<proteinExistence type="predicted"/>
<dbReference type="Proteomes" id="UP001501303">
    <property type="component" value="Unassembled WGS sequence"/>
</dbReference>
<dbReference type="NCBIfam" id="TIGR01549">
    <property type="entry name" value="HAD-SF-IA-v1"/>
    <property type="match status" value="1"/>
</dbReference>
<dbReference type="InterPro" id="IPR036412">
    <property type="entry name" value="HAD-like_sf"/>
</dbReference>
<evidence type="ECO:0000313" key="1">
    <source>
        <dbReference type="EMBL" id="GAA1933011.1"/>
    </source>
</evidence>
<organism evidence="1 2">
    <name type="scientific">Streptomyces sodiiphilus</name>
    <dbReference type="NCBI Taxonomy" id="226217"/>
    <lineage>
        <taxon>Bacteria</taxon>
        <taxon>Bacillati</taxon>
        <taxon>Actinomycetota</taxon>
        <taxon>Actinomycetes</taxon>
        <taxon>Kitasatosporales</taxon>
        <taxon>Streptomycetaceae</taxon>
        <taxon>Streptomyces</taxon>
    </lineage>
</organism>
<name>A0ABP5B615_9ACTN</name>
<dbReference type="InterPro" id="IPR023214">
    <property type="entry name" value="HAD_sf"/>
</dbReference>